<gene>
    <name evidence="2" type="ORF">MA16_Dca029235</name>
</gene>
<keyword evidence="3" id="KW-1185">Reference proteome</keyword>
<evidence type="ECO:0000313" key="2">
    <source>
        <dbReference type="EMBL" id="PKU61817.1"/>
    </source>
</evidence>
<keyword evidence="1" id="KW-0812">Transmembrane</keyword>
<keyword evidence="1" id="KW-0472">Membrane</keyword>
<protein>
    <submittedName>
        <fullName evidence="2">Uncharacterized protein</fullName>
    </submittedName>
</protein>
<dbReference type="Proteomes" id="UP000233837">
    <property type="component" value="Unassembled WGS sequence"/>
</dbReference>
<proteinExistence type="predicted"/>
<dbReference type="EMBL" id="KZ504568">
    <property type="protein sequence ID" value="PKU61817.1"/>
    <property type="molecule type" value="Genomic_DNA"/>
</dbReference>
<reference evidence="2 3" key="1">
    <citation type="journal article" date="2016" name="Sci. Rep.">
        <title>The Dendrobium catenatum Lindl. genome sequence provides insights into polysaccharide synthase, floral development and adaptive evolution.</title>
        <authorList>
            <person name="Zhang G.Q."/>
            <person name="Xu Q."/>
            <person name="Bian C."/>
            <person name="Tsai W.C."/>
            <person name="Yeh C.M."/>
            <person name="Liu K.W."/>
            <person name="Yoshida K."/>
            <person name="Zhang L.S."/>
            <person name="Chang S.B."/>
            <person name="Chen F."/>
            <person name="Shi Y."/>
            <person name="Su Y.Y."/>
            <person name="Zhang Y.Q."/>
            <person name="Chen L.J."/>
            <person name="Yin Y."/>
            <person name="Lin M."/>
            <person name="Huang H."/>
            <person name="Deng H."/>
            <person name="Wang Z.W."/>
            <person name="Zhu S.L."/>
            <person name="Zhao X."/>
            <person name="Deng C."/>
            <person name="Niu S.C."/>
            <person name="Huang J."/>
            <person name="Wang M."/>
            <person name="Liu G.H."/>
            <person name="Yang H.J."/>
            <person name="Xiao X.J."/>
            <person name="Hsiao Y.Y."/>
            <person name="Wu W.L."/>
            <person name="Chen Y.Y."/>
            <person name="Mitsuda N."/>
            <person name="Ohme-Takagi M."/>
            <person name="Luo Y.B."/>
            <person name="Van de Peer Y."/>
            <person name="Liu Z.J."/>
        </authorList>
    </citation>
    <scope>NUCLEOTIDE SEQUENCE [LARGE SCALE GENOMIC DNA]</scope>
    <source>
        <tissue evidence="2">The whole plant</tissue>
    </source>
</reference>
<reference evidence="2 3" key="2">
    <citation type="journal article" date="2017" name="Nature">
        <title>The Apostasia genome and the evolution of orchids.</title>
        <authorList>
            <person name="Zhang G.Q."/>
            <person name="Liu K.W."/>
            <person name="Li Z."/>
            <person name="Lohaus R."/>
            <person name="Hsiao Y.Y."/>
            <person name="Niu S.C."/>
            <person name="Wang J.Y."/>
            <person name="Lin Y.C."/>
            <person name="Xu Q."/>
            <person name="Chen L.J."/>
            <person name="Yoshida K."/>
            <person name="Fujiwara S."/>
            <person name="Wang Z.W."/>
            <person name="Zhang Y.Q."/>
            <person name="Mitsuda N."/>
            <person name="Wang M."/>
            <person name="Liu G.H."/>
            <person name="Pecoraro L."/>
            <person name="Huang H.X."/>
            <person name="Xiao X.J."/>
            <person name="Lin M."/>
            <person name="Wu X.Y."/>
            <person name="Wu W.L."/>
            <person name="Chen Y.Y."/>
            <person name="Chang S.B."/>
            <person name="Sakamoto S."/>
            <person name="Ohme-Takagi M."/>
            <person name="Yagi M."/>
            <person name="Zeng S.J."/>
            <person name="Shen C.Y."/>
            <person name="Yeh C.M."/>
            <person name="Luo Y.B."/>
            <person name="Tsai W.C."/>
            <person name="Van de Peer Y."/>
            <person name="Liu Z.J."/>
        </authorList>
    </citation>
    <scope>NUCLEOTIDE SEQUENCE [LARGE SCALE GENOMIC DNA]</scope>
    <source>
        <tissue evidence="2">The whole plant</tissue>
    </source>
</reference>
<accession>A0A2I0VEH8</accession>
<sequence>MTRLAMTALHRGGVFFVVVLICFESIILRSSIDFLDVTQLPVIASCIIELN</sequence>
<dbReference type="AlphaFoldDB" id="A0A2I0VEH8"/>
<feature type="transmembrane region" description="Helical" evidence="1">
    <location>
        <begin position="12"/>
        <end position="32"/>
    </location>
</feature>
<keyword evidence="1" id="KW-1133">Transmembrane helix</keyword>
<name>A0A2I0VEH8_9ASPA</name>
<evidence type="ECO:0000256" key="1">
    <source>
        <dbReference type="SAM" id="Phobius"/>
    </source>
</evidence>
<organism evidence="2 3">
    <name type="scientific">Dendrobium catenatum</name>
    <dbReference type="NCBI Taxonomy" id="906689"/>
    <lineage>
        <taxon>Eukaryota</taxon>
        <taxon>Viridiplantae</taxon>
        <taxon>Streptophyta</taxon>
        <taxon>Embryophyta</taxon>
        <taxon>Tracheophyta</taxon>
        <taxon>Spermatophyta</taxon>
        <taxon>Magnoliopsida</taxon>
        <taxon>Liliopsida</taxon>
        <taxon>Asparagales</taxon>
        <taxon>Orchidaceae</taxon>
        <taxon>Epidendroideae</taxon>
        <taxon>Malaxideae</taxon>
        <taxon>Dendrobiinae</taxon>
        <taxon>Dendrobium</taxon>
    </lineage>
</organism>
<evidence type="ECO:0000313" key="3">
    <source>
        <dbReference type="Proteomes" id="UP000233837"/>
    </source>
</evidence>